<dbReference type="STRING" id="48699.ENSPLAP00000019293"/>
<name>A0A3B3V2L4_9TELE</name>
<accession>A0A3B3V2L4</accession>
<sequence>MDQTGHLWKPAEGIDCALKTMEVVSWIPWSNSEVQTFLCLVGQERIHRDLDGATRNEKTFREVSQLMAAHGYQRTSRQCRDKLKKMKSDYRTIKENRERSGPNSLKHWKWFEQMDAIYGKRPVSIKMESGLDSTTAVLDPMMDNKCFSSCDGFSTTSHLANGSDNKPAAAAMNTNDLNLTQCEVYQVVVTPKEMIKIENPWRTLIWNPEKRIELMESIKTYKPTVSSVSQARVLLIGPVGAGKSSFFNSINSVFRGHVTSQAIAGYSSSSLTTQFRTYSVKAGREGKPLPIILCDTMGLEDSKGAGLDVEDISSILEGHMPDRYQFNPSEPLHPDASGYRKSPDLKEKIHCLSYILDATKVFVMPEKLAEKLKAIRQKANLLGVPQLVVLTKVHEACPLVKENLTNIYRSVYIKETMQEASSKLGMPLSCIVPVRNYVEELDQDLNTDILLLSAVIQMLRFADNYFDEISDQLSNIQNKE</sequence>
<reference evidence="2" key="2">
    <citation type="submission" date="2025-09" db="UniProtKB">
        <authorList>
            <consortium name="Ensembl"/>
        </authorList>
    </citation>
    <scope>IDENTIFICATION</scope>
</reference>
<proteinExistence type="predicted"/>
<dbReference type="Gene3D" id="1.10.10.60">
    <property type="entry name" value="Homeodomain-like"/>
    <property type="match status" value="1"/>
</dbReference>
<dbReference type="InterPro" id="IPR044822">
    <property type="entry name" value="Myb_DNA-bind_4"/>
</dbReference>
<dbReference type="RefSeq" id="XP_014871046.1">
    <property type="nucleotide sequence ID" value="XM_015015560.1"/>
</dbReference>
<protein>
    <submittedName>
        <fullName evidence="2">Interferon-induced protein 44-like</fullName>
    </submittedName>
</protein>
<evidence type="ECO:0000313" key="2">
    <source>
        <dbReference type="Ensembl" id="ENSPLAP00000019293.1"/>
    </source>
</evidence>
<dbReference type="InterPro" id="IPR027417">
    <property type="entry name" value="P-loop_NTPase"/>
</dbReference>
<dbReference type="GeneTree" id="ENSGT00940000163581"/>
<feature type="domain" description="Myb/SANT-like DNA-binding" evidence="1">
    <location>
        <begin position="29"/>
        <end position="117"/>
    </location>
</feature>
<dbReference type="Gene3D" id="3.40.50.300">
    <property type="entry name" value="P-loop containing nucleotide triphosphate hydrolases"/>
    <property type="match status" value="1"/>
</dbReference>
<dbReference type="Ensembl" id="ENSPLAT00000016384.1">
    <property type="protein sequence ID" value="ENSPLAP00000019293.1"/>
    <property type="gene ID" value="ENSPLAG00000001301.1"/>
</dbReference>
<dbReference type="PANTHER" id="PTHR14241">
    <property type="entry name" value="INTERFERON-INDUCED PROTEIN 44"/>
    <property type="match status" value="1"/>
</dbReference>
<evidence type="ECO:0000313" key="3">
    <source>
        <dbReference type="Proteomes" id="UP000261500"/>
    </source>
</evidence>
<dbReference type="Pfam" id="PF13837">
    <property type="entry name" value="Myb_DNA-bind_4"/>
    <property type="match status" value="1"/>
</dbReference>
<evidence type="ECO:0000259" key="1">
    <source>
        <dbReference type="Pfam" id="PF13837"/>
    </source>
</evidence>
<dbReference type="GeneID" id="106935205"/>
<dbReference type="Proteomes" id="UP000261500">
    <property type="component" value="Unplaced"/>
</dbReference>
<keyword evidence="3" id="KW-1185">Reference proteome</keyword>
<dbReference type="AlphaFoldDB" id="A0A3B3V2L4"/>
<dbReference type="PANTHER" id="PTHR14241:SF19">
    <property type="entry name" value="INTERFERON-INDUCED PROTEIN 44-LIKE ISOFORM X1-RELATED"/>
    <property type="match status" value="1"/>
</dbReference>
<dbReference type="CDD" id="cd00882">
    <property type="entry name" value="Ras_like_GTPase"/>
    <property type="match status" value="1"/>
</dbReference>
<dbReference type="GO" id="GO:0006955">
    <property type="term" value="P:immune response"/>
    <property type="evidence" value="ECO:0007669"/>
    <property type="project" value="TreeGrafter"/>
</dbReference>
<reference evidence="2" key="1">
    <citation type="submission" date="2025-08" db="UniProtKB">
        <authorList>
            <consortium name="Ensembl"/>
        </authorList>
    </citation>
    <scope>IDENTIFICATION</scope>
</reference>
<organism evidence="2 3">
    <name type="scientific">Poecilia latipinna</name>
    <name type="common">sailfin molly</name>
    <dbReference type="NCBI Taxonomy" id="48699"/>
    <lineage>
        <taxon>Eukaryota</taxon>
        <taxon>Metazoa</taxon>
        <taxon>Chordata</taxon>
        <taxon>Craniata</taxon>
        <taxon>Vertebrata</taxon>
        <taxon>Euteleostomi</taxon>
        <taxon>Actinopterygii</taxon>
        <taxon>Neopterygii</taxon>
        <taxon>Teleostei</taxon>
        <taxon>Neoteleostei</taxon>
        <taxon>Acanthomorphata</taxon>
        <taxon>Ovalentaria</taxon>
        <taxon>Atherinomorphae</taxon>
        <taxon>Cyprinodontiformes</taxon>
        <taxon>Poeciliidae</taxon>
        <taxon>Poeciliinae</taxon>
        <taxon>Poecilia</taxon>
    </lineage>
</organism>
<dbReference type="SUPFAM" id="SSF52540">
    <property type="entry name" value="P-loop containing nucleoside triphosphate hydrolases"/>
    <property type="match status" value="1"/>
</dbReference>
<dbReference type="RefSeq" id="XP_014871047.1">
    <property type="nucleotide sequence ID" value="XM_015015561.1"/>
</dbReference>